<dbReference type="OrthoDB" id="2139417at2"/>
<dbReference type="PANTHER" id="PTHR37804">
    <property type="entry name" value="CDAA REGULATORY PROTEIN CDAR"/>
    <property type="match status" value="1"/>
</dbReference>
<name>A0A0R2KSM0_9LACO</name>
<proteinExistence type="predicted"/>
<organism evidence="2 3">
    <name type="scientific">Ligilactobacillus ceti DSM 22408</name>
    <dbReference type="NCBI Taxonomy" id="1122146"/>
    <lineage>
        <taxon>Bacteria</taxon>
        <taxon>Bacillati</taxon>
        <taxon>Bacillota</taxon>
        <taxon>Bacilli</taxon>
        <taxon>Lactobacillales</taxon>
        <taxon>Lactobacillaceae</taxon>
        <taxon>Ligilactobacillus</taxon>
    </lineage>
</organism>
<comment type="caution">
    <text evidence="2">The sequence shown here is derived from an EMBL/GenBank/DDBJ whole genome shotgun (WGS) entry which is preliminary data.</text>
</comment>
<dbReference type="Proteomes" id="UP000051500">
    <property type="component" value="Unassembled WGS sequence"/>
</dbReference>
<dbReference type="Pfam" id="PF07949">
    <property type="entry name" value="YbbR"/>
    <property type="match status" value="2"/>
</dbReference>
<evidence type="ECO:0000313" key="2">
    <source>
        <dbReference type="EMBL" id="KRN89996.1"/>
    </source>
</evidence>
<dbReference type="PANTHER" id="PTHR37804:SF1">
    <property type="entry name" value="CDAA REGULATORY PROTEIN CDAR"/>
    <property type="match status" value="1"/>
</dbReference>
<dbReference type="eggNOG" id="COG4856">
    <property type="taxonomic scope" value="Bacteria"/>
</dbReference>
<sequence>MKKKKTNYLNSKLLYKIVALFFAILLFAYVNSSHLSSTRQQNNDAGFMSNKAVTMTVPLKINIDSDKYFVSGYPEEVKVKITGPTAMVVATENVRNFEVYADLNGLSLGDHTVKLKTTGLNDELTVSVVPAHVNVKISKKKHVVLPIQVRFDANQIAKNYAAGTAYASQQTAEITGSKQDIKRIDSVVADIQLPSKTQKTYTRSVLLKAIDKNGHLLDVNIYPATVKVTVPVYEALASKKVNIDLIASGAGVAGKKYSFSSETKTVEVKGTKKALADLTTLKVPISIMGIVNNQVKTIQINPSINGITQVNPKVIEVKIVVTDSSDKEDKPATKKDKDKVAENN</sequence>
<gene>
    <name evidence="2" type="ORF">IV53_GL001114</name>
</gene>
<protein>
    <recommendedName>
        <fullName evidence="4">YbbR-like protein</fullName>
    </recommendedName>
</protein>
<dbReference type="InterPro" id="IPR012505">
    <property type="entry name" value="YbbR"/>
</dbReference>
<dbReference type="STRING" id="1122146.IV53_GL001114"/>
<accession>A0A0R2KSM0</accession>
<keyword evidence="3" id="KW-1185">Reference proteome</keyword>
<evidence type="ECO:0008006" key="4">
    <source>
        <dbReference type="Google" id="ProtNLM"/>
    </source>
</evidence>
<dbReference type="InterPro" id="IPR053154">
    <property type="entry name" value="c-di-AMP_regulator"/>
</dbReference>
<dbReference type="Gene3D" id="2.170.120.40">
    <property type="entry name" value="YbbR-like domain"/>
    <property type="match status" value="2"/>
</dbReference>
<feature type="region of interest" description="Disordered" evidence="1">
    <location>
        <begin position="324"/>
        <end position="344"/>
    </location>
</feature>
<dbReference type="AlphaFoldDB" id="A0A0R2KSM0"/>
<reference evidence="2 3" key="1">
    <citation type="journal article" date="2015" name="Genome Announc.">
        <title>Expanding the biotechnology potential of lactobacilli through comparative genomics of 213 strains and associated genera.</title>
        <authorList>
            <person name="Sun Z."/>
            <person name="Harris H.M."/>
            <person name="McCann A."/>
            <person name="Guo C."/>
            <person name="Argimon S."/>
            <person name="Zhang W."/>
            <person name="Yang X."/>
            <person name="Jeffery I.B."/>
            <person name="Cooney J.C."/>
            <person name="Kagawa T.F."/>
            <person name="Liu W."/>
            <person name="Song Y."/>
            <person name="Salvetti E."/>
            <person name="Wrobel A."/>
            <person name="Rasinkangas P."/>
            <person name="Parkhill J."/>
            <person name="Rea M.C."/>
            <person name="O'Sullivan O."/>
            <person name="Ritari J."/>
            <person name="Douillard F.P."/>
            <person name="Paul Ross R."/>
            <person name="Yang R."/>
            <person name="Briner A.E."/>
            <person name="Felis G.E."/>
            <person name="de Vos W.M."/>
            <person name="Barrangou R."/>
            <person name="Klaenhammer T.R."/>
            <person name="Caufield P.W."/>
            <person name="Cui Y."/>
            <person name="Zhang H."/>
            <person name="O'Toole P.W."/>
        </authorList>
    </citation>
    <scope>NUCLEOTIDE SEQUENCE [LARGE SCALE GENOMIC DNA]</scope>
    <source>
        <strain evidence="2 3">DSM 22408</strain>
    </source>
</reference>
<evidence type="ECO:0000313" key="3">
    <source>
        <dbReference type="Proteomes" id="UP000051500"/>
    </source>
</evidence>
<dbReference type="RefSeq" id="WP_051188931.1">
    <property type="nucleotide sequence ID" value="NZ_AUHP01000017.1"/>
</dbReference>
<evidence type="ECO:0000256" key="1">
    <source>
        <dbReference type="SAM" id="MobiDB-lite"/>
    </source>
</evidence>
<dbReference type="Gene3D" id="2.170.120.30">
    <property type="match status" value="1"/>
</dbReference>
<dbReference type="EMBL" id="JQBZ01000007">
    <property type="protein sequence ID" value="KRN89996.1"/>
    <property type="molecule type" value="Genomic_DNA"/>
</dbReference>
<dbReference type="PATRIC" id="fig|1122146.4.peg.1151"/>